<gene>
    <name evidence="14" type="ORF">SNOG_05256</name>
</gene>
<comment type="similarity">
    <text evidence="3 11">Belongs to the PP2C family.</text>
</comment>
<evidence type="ECO:0000256" key="3">
    <source>
        <dbReference type="ARBA" id="ARBA00006702"/>
    </source>
</evidence>
<evidence type="ECO:0000256" key="2">
    <source>
        <dbReference type="ARBA" id="ARBA00001946"/>
    </source>
</evidence>
<dbReference type="AlphaFoldDB" id="Q0USK8"/>
<proteinExistence type="inferred from homology"/>
<keyword evidence="6 11" id="KW-0378">Hydrolase</keyword>
<dbReference type="EC" id="3.1.3.16" evidence="4"/>
<dbReference type="eggNOG" id="KOG0698">
    <property type="taxonomic scope" value="Eukaryota"/>
</dbReference>
<dbReference type="RefSeq" id="XP_001795665.1">
    <property type="nucleotide sequence ID" value="XM_001795613.1"/>
</dbReference>
<dbReference type="InterPro" id="IPR015655">
    <property type="entry name" value="PP2C"/>
</dbReference>
<dbReference type="GeneID" id="5972540"/>
<comment type="cofactor">
    <cofactor evidence="1">
        <name>Mn(2+)</name>
        <dbReference type="ChEBI" id="CHEBI:29035"/>
    </cofactor>
</comment>
<dbReference type="PROSITE" id="PS01032">
    <property type="entry name" value="PPM_1"/>
    <property type="match status" value="1"/>
</dbReference>
<evidence type="ECO:0000256" key="7">
    <source>
        <dbReference type="ARBA" id="ARBA00022912"/>
    </source>
</evidence>
<dbReference type="InterPro" id="IPR001932">
    <property type="entry name" value="PPM-type_phosphatase-like_dom"/>
</dbReference>
<dbReference type="SMART" id="SM00332">
    <property type="entry name" value="PP2Cc"/>
    <property type="match status" value="1"/>
</dbReference>
<name>Q0USK8_PHANO</name>
<dbReference type="GO" id="GO:0004722">
    <property type="term" value="F:protein serine/threonine phosphatase activity"/>
    <property type="evidence" value="ECO:0000318"/>
    <property type="project" value="GO_Central"/>
</dbReference>
<dbReference type="KEGG" id="pno:SNOG_05256"/>
<dbReference type="GO" id="GO:1990439">
    <property type="term" value="F:MAP kinase serine/threonine phosphatase activity"/>
    <property type="evidence" value="ECO:0007669"/>
    <property type="project" value="EnsemblFungi"/>
</dbReference>
<keyword evidence="7 11" id="KW-0904">Protein phosphatase</keyword>
<dbReference type="GO" id="GO:1903753">
    <property type="term" value="P:negative regulation of p38MAPK cascade"/>
    <property type="evidence" value="ECO:0007669"/>
    <property type="project" value="EnsemblFungi"/>
</dbReference>
<dbReference type="SUPFAM" id="SSF81606">
    <property type="entry name" value="PP2C-like"/>
    <property type="match status" value="1"/>
</dbReference>
<evidence type="ECO:0000256" key="4">
    <source>
        <dbReference type="ARBA" id="ARBA00013081"/>
    </source>
</evidence>
<dbReference type="PROSITE" id="PS51746">
    <property type="entry name" value="PPM_2"/>
    <property type="match status" value="1"/>
</dbReference>
<dbReference type="HOGENOM" id="CLU_013173_4_3_1"/>
<dbReference type="FunCoup" id="Q0USK8">
    <property type="interactions" value="1320"/>
</dbReference>
<evidence type="ECO:0000256" key="9">
    <source>
        <dbReference type="ARBA" id="ARBA00048832"/>
    </source>
</evidence>
<keyword evidence="5" id="KW-0479">Metal-binding</keyword>
<protein>
    <recommendedName>
        <fullName evidence="10">Protein phosphatase 2C homolog 2</fullName>
        <ecNumber evidence="4">3.1.3.16</ecNumber>
    </recommendedName>
</protein>
<dbReference type="InterPro" id="IPR000222">
    <property type="entry name" value="PP2C_BS"/>
</dbReference>
<dbReference type="Gene3D" id="3.60.40.10">
    <property type="entry name" value="PPM-type phosphatase domain"/>
    <property type="match status" value="1"/>
</dbReference>
<dbReference type="GO" id="GO:0071470">
    <property type="term" value="P:cellular response to osmotic stress"/>
    <property type="evidence" value="ECO:0007669"/>
    <property type="project" value="EnsemblFungi"/>
</dbReference>
<dbReference type="STRING" id="321614.Q0USK8"/>
<feature type="compositionally biased region" description="Polar residues" evidence="12">
    <location>
        <begin position="392"/>
        <end position="405"/>
    </location>
</feature>
<dbReference type="Pfam" id="PF00481">
    <property type="entry name" value="PP2C"/>
    <property type="match status" value="1"/>
</dbReference>
<dbReference type="EMBL" id="CH445331">
    <property type="protein sequence ID" value="EAT87647.2"/>
    <property type="molecule type" value="Genomic_DNA"/>
</dbReference>
<evidence type="ECO:0000256" key="6">
    <source>
        <dbReference type="ARBA" id="ARBA00022801"/>
    </source>
</evidence>
<evidence type="ECO:0000256" key="8">
    <source>
        <dbReference type="ARBA" id="ARBA00023211"/>
    </source>
</evidence>
<evidence type="ECO:0000256" key="11">
    <source>
        <dbReference type="RuleBase" id="RU003465"/>
    </source>
</evidence>
<dbReference type="VEuPathDB" id="FungiDB:JI435_052560"/>
<reference evidence="15" key="1">
    <citation type="journal article" date="2007" name="Plant Cell">
        <title>Dothideomycete-plant interactions illuminated by genome sequencing and EST analysis of the wheat pathogen Stagonospora nodorum.</title>
        <authorList>
            <person name="Hane J.K."/>
            <person name="Lowe R.G."/>
            <person name="Solomon P.S."/>
            <person name="Tan K.C."/>
            <person name="Schoch C.L."/>
            <person name="Spatafora J.W."/>
            <person name="Crous P.W."/>
            <person name="Kodira C."/>
            <person name="Birren B.W."/>
            <person name="Galagan J.E."/>
            <person name="Torriani S.F."/>
            <person name="McDonald B.A."/>
            <person name="Oliver R.P."/>
        </authorList>
    </citation>
    <scope>NUCLEOTIDE SEQUENCE [LARGE SCALE GENOMIC DNA]</scope>
    <source>
        <strain evidence="15">SN15 / ATCC MYA-4574 / FGSC 10173</strain>
    </source>
</reference>
<evidence type="ECO:0000256" key="1">
    <source>
        <dbReference type="ARBA" id="ARBA00001936"/>
    </source>
</evidence>
<keyword evidence="8" id="KW-0464">Manganese</keyword>
<dbReference type="PANTHER" id="PTHR13832:SF565">
    <property type="entry name" value="AT28366P-RELATED"/>
    <property type="match status" value="1"/>
</dbReference>
<evidence type="ECO:0000259" key="13">
    <source>
        <dbReference type="PROSITE" id="PS51746"/>
    </source>
</evidence>
<accession>Q0USK8</accession>
<comment type="catalytic activity">
    <reaction evidence="9">
        <text>O-phospho-L-threonyl-[protein] + H2O = L-threonyl-[protein] + phosphate</text>
        <dbReference type="Rhea" id="RHEA:47004"/>
        <dbReference type="Rhea" id="RHEA-COMP:11060"/>
        <dbReference type="Rhea" id="RHEA-COMP:11605"/>
        <dbReference type="ChEBI" id="CHEBI:15377"/>
        <dbReference type="ChEBI" id="CHEBI:30013"/>
        <dbReference type="ChEBI" id="CHEBI:43474"/>
        <dbReference type="ChEBI" id="CHEBI:61977"/>
        <dbReference type="EC" id="3.1.3.16"/>
    </reaction>
    <physiologicalReaction direction="left-to-right" evidence="9">
        <dbReference type="Rhea" id="RHEA:47005"/>
    </physiologicalReaction>
</comment>
<feature type="compositionally biased region" description="Basic and acidic residues" evidence="12">
    <location>
        <begin position="379"/>
        <end position="391"/>
    </location>
</feature>
<feature type="compositionally biased region" description="Basic and acidic residues" evidence="12">
    <location>
        <begin position="406"/>
        <end position="429"/>
    </location>
</feature>
<evidence type="ECO:0000313" key="15">
    <source>
        <dbReference type="Proteomes" id="UP000001055"/>
    </source>
</evidence>
<evidence type="ECO:0000256" key="10">
    <source>
        <dbReference type="ARBA" id="ARBA00074087"/>
    </source>
</evidence>
<dbReference type="PANTHER" id="PTHR13832">
    <property type="entry name" value="PROTEIN PHOSPHATASE 2C"/>
    <property type="match status" value="1"/>
</dbReference>
<feature type="region of interest" description="Disordered" evidence="12">
    <location>
        <begin position="358"/>
        <end position="429"/>
    </location>
</feature>
<dbReference type="CDD" id="cd00143">
    <property type="entry name" value="PP2Cc"/>
    <property type="match status" value="1"/>
</dbReference>
<dbReference type="InParanoid" id="Q0USK8"/>
<comment type="cofactor">
    <cofactor evidence="2">
        <name>Mg(2+)</name>
        <dbReference type="ChEBI" id="CHEBI:18420"/>
    </cofactor>
</comment>
<evidence type="ECO:0000256" key="5">
    <source>
        <dbReference type="ARBA" id="ARBA00022723"/>
    </source>
</evidence>
<feature type="domain" description="PPM-type phosphatase" evidence="13">
    <location>
        <begin position="23"/>
        <end position="285"/>
    </location>
</feature>
<evidence type="ECO:0000313" key="14">
    <source>
        <dbReference type="EMBL" id="EAT87647.2"/>
    </source>
</evidence>
<organism evidence="14 15">
    <name type="scientific">Phaeosphaeria nodorum (strain SN15 / ATCC MYA-4574 / FGSC 10173)</name>
    <name type="common">Glume blotch fungus</name>
    <name type="synonym">Parastagonospora nodorum</name>
    <dbReference type="NCBI Taxonomy" id="321614"/>
    <lineage>
        <taxon>Eukaryota</taxon>
        <taxon>Fungi</taxon>
        <taxon>Dikarya</taxon>
        <taxon>Ascomycota</taxon>
        <taxon>Pezizomycotina</taxon>
        <taxon>Dothideomycetes</taxon>
        <taxon>Pleosporomycetidae</taxon>
        <taxon>Pleosporales</taxon>
        <taxon>Pleosporineae</taxon>
        <taxon>Phaeosphaeriaceae</taxon>
        <taxon>Parastagonospora</taxon>
    </lineage>
</organism>
<dbReference type="FunFam" id="3.60.40.10:FF:000016">
    <property type="entry name" value="Protein phosphatase 2C"/>
    <property type="match status" value="1"/>
</dbReference>
<dbReference type="Proteomes" id="UP000001055">
    <property type="component" value="Unassembled WGS sequence"/>
</dbReference>
<dbReference type="InterPro" id="IPR036457">
    <property type="entry name" value="PPM-type-like_dom_sf"/>
</dbReference>
<sequence>MGQTLSEPVVDKKSESGDGDSLIFGTSSMQGWRISMEDAHACLLDLQATTEGGKPTEADKRLAFFGVYDGHGGDKVAIYTGEHLSGDLKKALQDGFLAADRAILSDPKYEEEVSGCTATVAVVSKDKIYCANAGDSRTVLGVKGRAKPLSFDHKPQNEAEKARIQAAGGFVDFGRVNGNLALSRAIGDFEFKKSADLPPEQQIVTAFPDVEIHDISEDDEFLVVACDGIWDCQSSQAVIEFVRRGIVAKQPLQSICENMMDNCLASNSDTGGVGCDNMTITVIGLLHGKTKEQWYEDIAKRVANGEGPCAPPEYAEFRGPGVHHRIDDDPDDIDMELDQRFQPNRGMGGRIILLGDGTEISTDAPDSDMFDHEDEDKDLDSQVDKYNKESNSHAQVTESPSSVQTEKSDGPGEALKEAQGDKKPVADKI</sequence>
<feature type="compositionally biased region" description="Acidic residues" evidence="12">
    <location>
        <begin position="365"/>
        <end position="378"/>
    </location>
</feature>
<dbReference type="GO" id="GO:0046872">
    <property type="term" value="F:metal ion binding"/>
    <property type="evidence" value="ECO:0007669"/>
    <property type="project" value="UniProtKB-KW"/>
</dbReference>
<evidence type="ECO:0000256" key="12">
    <source>
        <dbReference type="SAM" id="MobiDB-lite"/>
    </source>
</evidence>
<dbReference type="GO" id="GO:0007165">
    <property type="term" value="P:signal transduction"/>
    <property type="evidence" value="ECO:0000318"/>
    <property type="project" value="GO_Central"/>
</dbReference>